<keyword evidence="4" id="KW-0274">FAD</keyword>
<evidence type="ECO:0000313" key="9">
    <source>
        <dbReference type="EMBL" id="MFD0850455.1"/>
    </source>
</evidence>
<proteinExistence type="inferred from homology"/>
<sequence>MHLDLQTDDIPAIQLTEICVVGAGAAGISIARRLLARGHSVTLLESGGLDYEAKTAALGAGRNVGEPYYDLEDTRLRFFGGTTAIWGGRCAEFDPIDFERRDWVPHSGWPISRETLAPYYREAWAELGFPQGQDTARAMKAAGVPLPDIDSARLSLGTWQFDERFNRFTFDACADLRAHPRCTIVTHATVTRIATSGAGAITHVEAKSLSGRTLRVHARYFVLAAGGFENPRLLLANRLGNDRDLVGRFFMEHPHARGGRVVDGDAWALLKAFARPHRIDGRKVAALITPSAARQAERRILNSSMIVAGRQPADAQQFIGMRAYSGLKHKTAPTRAGRGLWMLTKRAASFVQERADPLRPWLLHKMGSLDLALLVRAEQAPNPDSRVQLDTETDALGVPRITLDWRLTELDIESVSVLAQDFGHELERLDMGRVEMAEWLLGSRRRWTTDPLISSHPIGGYHHIGTTRMADSPAEGVCDAEGRVYGLANLYVAGSSLFPTSGWANPTLTIIALAMRTGDTIARRIEESAQPPLANDVATPAPVPVRTGIKRRRAFPAELVAASVLGLLLVGDQTMDDDFDMLATPTAIEAPLPDPTPDEEPENAQADDDEDEDNPDKPKSPPAP</sequence>
<keyword evidence="10" id="KW-1185">Reference proteome</keyword>
<feature type="compositionally biased region" description="Acidic residues" evidence="6">
    <location>
        <begin position="596"/>
        <end position="614"/>
    </location>
</feature>
<dbReference type="PANTHER" id="PTHR42784:SF1">
    <property type="entry name" value="PYRANOSE 2-OXIDASE"/>
    <property type="match status" value="1"/>
</dbReference>
<feature type="compositionally biased region" description="Basic and acidic residues" evidence="6">
    <location>
        <begin position="615"/>
        <end position="624"/>
    </location>
</feature>
<organism evidence="9 10">
    <name type="scientific">Sphingosinicella xenopeptidilytica</name>
    <dbReference type="NCBI Taxonomy" id="364098"/>
    <lineage>
        <taxon>Bacteria</taxon>
        <taxon>Pseudomonadati</taxon>
        <taxon>Pseudomonadota</taxon>
        <taxon>Alphaproteobacteria</taxon>
        <taxon>Sphingomonadales</taxon>
        <taxon>Sphingosinicellaceae</taxon>
        <taxon>Sphingosinicella</taxon>
    </lineage>
</organism>
<feature type="domain" description="FAD dependent oxidoreductase" evidence="7">
    <location>
        <begin position="18"/>
        <end position="230"/>
    </location>
</feature>
<comment type="caution">
    <text evidence="9">The sequence shown here is derived from an EMBL/GenBank/DDBJ whole genome shotgun (WGS) entry which is preliminary data.</text>
</comment>
<comment type="cofactor">
    <cofactor evidence="1">
        <name>FAD</name>
        <dbReference type="ChEBI" id="CHEBI:57692"/>
    </cofactor>
</comment>
<protein>
    <submittedName>
        <fullName evidence="9">FAD-dependent oxidoreductase</fullName>
    </submittedName>
</protein>
<evidence type="ECO:0000256" key="2">
    <source>
        <dbReference type="ARBA" id="ARBA00010790"/>
    </source>
</evidence>
<evidence type="ECO:0000256" key="3">
    <source>
        <dbReference type="ARBA" id="ARBA00022630"/>
    </source>
</evidence>
<comment type="similarity">
    <text evidence="2">Belongs to the GMC oxidoreductase family.</text>
</comment>
<keyword evidence="3" id="KW-0285">Flavoprotein</keyword>
<gene>
    <name evidence="9" type="ORF">ACFQ00_19150</name>
</gene>
<feature type="region of interest" description="Disordered" evidence="6">
    <location>
        <begin position="583"/>
        <end position="624"/>
    </location>
</feature>
<evidence type="ECO:0000256" key="5">
    <source>
        <dbReference type="ARBA" id="ARBA00023002"/>
    </source>
</evidence>
<dbReference type="InterPro" id="IPR051473">
    <property type="entry name" value="P2Ox-like"/>
</dbReference>
<evidence type="ECO:0000259" key="8">
    <source>
        <dbReference type="Pfam" id="PF05199"/>
    </source>
</evidence>
<dbReference type="Pfam" id="PF05199">
    <property type="entry name" value="GMC_oxred_C"/>
    <property type="match status" value="1"/>
</dbReference>
<dbReference type="PANTHER" id="PTHR42784">
    <property type="entry name" value="PYRANOSE 2-OXIDASE"/>
    <property type="match status" value="1"/>
</dbReference>
<reference evidence="10" key="1">
    <citation type="journal article" date="2019" name="Int. J. Syst. Evol. Microbiol.">
        <title>The Global Catalogue of Microorganisms (GCM) 10K type strain sequencing project: providing services to taxonomists for standard genome sequencing and annotation.</title>
        <authorList>
            <consortium name="The Broad Institute Genomics Platform"/>
            <consortium name="The Broad Institute Genome Sequencing Center for Infectious Disease"/>
            <person name="Wu L."/>
            <person name="Ma J."/>
        </authorList>
    </citation>
    <scope>NUCLEOTIDE SEQUENCE [LARGE SCALE GENOMIC DNA]</scope>
    <source>
        <strain evidence="10">CCUG 52537</strain>
    </source>
</reference>
<feature type="domain" description="Glucose-methanol-choline oxidoreductase C-terminal" evidence="8">
    <location>
        <begin position="381"/>
        <end position="514"/>
    </location>
</feature>
<dbReference type="Pfam" id="PF01266">
    <property type="entry name" value="DAO"/>
    <property type="match status" value="1"/>
</dbReference>
<dbReference type="InterPro" id="IPR006076">
    <property type="entry name" value="FAD-dep_OxRdtase"/>
</dbReference>
<dbReference type="Gene3D" id="3.50.50.60">
    <property type="entry name" value="FAD/NAD(P)-binding domain"/>
    <property type="match status" value="2"/>
</dbReference>
<dbReference type="RefSeq" id="WP_381494753.1">
    <property type="nucleotide sequence ID" value="NZ_JBHTIK010000015.1"/>
</dbReference>
<dbReference type="InterPro" id="IPR036188">
    <property type="entry name" value="FAD/NAD-bd_sf"/>
</dbReference>
<dbReference type="InterPro" id="IPR007867">
    <property type="entry name" value="GMC_OxRtase_C"/>
</dbReference>
<evidence type="ECO:0000256" key="1">
    <source>
        <dbReference type="ARBA" id="ARBA00001974"/>
    </source>
</evidence>
<evidence type="ECO:0000259" key="7">
    <source>
        <dbReference type="Pfam" id="PF01266"/>
    </source>
</evidence>
<name>A0ABW3C987_SPHXN</name>
<evidence type="ECO:0000313" key="10">
    <source>
        <dbReference type="Proteomes" id="UP001597124"/>
    </source>
</evidence>
<evidence type="ECO:0000256" key="4">
    <source>
        <dbReference type="ARBA" id="ARBA00022827"/>
    </source>
</evidence>
<accession>A0ABW3C987</accession>
<evidence type="ECO:0000256" key="6">
    <source>
        <dbReference type="SAM" id="MobiDB-lite"/>
    </source>
</evidence>
<dbReference type="EMBL" id="JBHTIK010000015">
    <property type="protein sequence ID" value="MFD0850455.1"/>
    <property type="molecule type" value="Genomic_DNA"/>
</dbReference>
<keyword evidence="5" id="KW-0560">Oxidoreductase</keyword>
<dbReference type="Proteomes" id="UP001597124">
    <property type="component" value="Unassembled WGS sequence"/>
</dbReference>
<dbReference type="SUPFAM" id="SSF51905">
    <property type="entry name" value="FAD/NAD(P)-binding domain"/>
    <property type="match status" value="1"/>
</dbReference>